<keyword evidence="2" id="KW-1185">Reference proteome</keyword>
<dbReference type="Proteomes" id="UP001329430">
    <property type="component" value="Chromosome 2"/>
</dbReference>
<dbReference type="EMBL" id="JAVRBK010000002">
    <property type="protein sequence ID" value="KAK5649140.1"/>
    <property type="molecule type" value="Genomic_DNA"/>
</dbReference>
<evidence type="ECO:0000313" key="2">
    <source>
        <dbReference type="Proteomes" id="UP001329430"/>
    </source>
</evidence>
<sequence length="99" mass="11224">MLTVAYGEAILGQSNVYRWYKMFSEGREDLNNQKRAGRPSISTTTTDENIDEEVAEDLNISIGSCNSIFINDFGMRRVAAKFVPKLLNCEQKQSRVNID</sequence>
<comment type="caution">
    <text evidence="1">The sequence shown here is derived from an EMBL/GenBank/DDBJ whole genome shotgun (WGS) entry which is preliminary data.</text>
</comment>
<dbReference type="InterPro" id="IPR052709">
    <property type="entry name" value="Transposase-MT_Hybrid"/>
</dbReference>
<organism evidence="1 2">
    <name type="scientific">Pyrocoelia pectoralis</name>
    <dbReference type="NCBI Taxonomy" id="417401"/>
    <lineage>
        <taxon>Eukaryota</taxon>
        <taxon>Metazoa</taxon>
        <taxon>Ecdysozoa</taxon>
        <taxon>Arthropoda</taxon>
        <taxon>Hexapoda</taxon>
        <taxon>Insecta</taxon>
        <taxon>Pterygota</taxon>
        <taxon>Neoptera</taxon>
        <taxon>Endopterygota</taxon>
        <taxon>Coleoptera</taxon>
        <taxon>Polyphaga</taxon>
        <taxon>Elateriformia</taxon>
        <taxon>Elateroidea</taxon>
        <taxon>Lampyridae</taxon>
        <taxon>Lampyrinae</taxon>
        <taxon>Pyrocoelia</taxon>
    </lineage>
</organism>
<name>A0AAN7VJH2_9COLE</name>
<proteinExistence type="predicted"/>
<dbReference type="AlphaFoldDB" id="A0AAN7VJH2"/>
<dbReference type="PANTHER" id="PTHR46060:SF1">
    <property type="entry name" value="MARINER MOS1 TRANSPOSASE-LIKE PROTEIN"/>
    <property type="match status" value="1"/>
</dbReference>
<evidence type="ECO:0000313" key="1">
    <source>
        <dbReference type="EMBL" id="KAK5649140.1"/>
    </source>
</evidence>
<protein>
    <recommendedName>
        <fullName evidence="3">Mos1 transposase HTH domain-containing protein</fullName>
    </recommendedName>
</protein>
<reference evidence="1 2" key="1">
    <citation type="journal article" date="2024" name="Insects">
        <title>An Improved Chromosome-Level Genome Assembly of the Firefly Pyrocoelia pectoralis.</title>
        <authorList>
            <person name="Fu X."/>
            <person name="Meyer-Rochow V.B."/>
            <person name="Ballantyne L."/>
            <person name="Zhu X."/>
        </authorList>
    </citation>
    <scope>NUCLEOTIDE SEQUENCE [LARGE SCALE GENOMIC DNA]</scope>
    <source>
        <strain evidence="1">XCY_ONT2</strain>
    </source>
</reference>
<evidence type="ECO:0008006" key="3">
    <source>
        <dbReference type="Google" id="ProtNLM"/>
    </source>
</evidence>
<accession>A0AAN7VJH2</accession>
<dbReference type="PANTHER" id="PTHR46060">
    <property type="entry name" value="MARINER MOS1 TRANSPOSASE-LIKE PROTEIN"/>
    <property type="match status" value="1"/>
</dbReference>
<gene>
    <name evidence="1" type="ORF">RI129_004032</name>
</gene>